<evidence type="ECO:0000256" key="1">
    <source>
        <dbReference type="SAM" id="Phobius"/>
    </source>
</evidence>
<reference evidence="2 3" key="1">
    <citation type="journal article" date="2012" name="J. Bacteriol.">
        <title>Genome Sequence of Gallaecimonas xiamenensis Type Strain 3-C-1.</title>
        <authorList>
            <person name="Lai Q."/>
            <person name="Wang L."/>
            <person name="Wang W."/>
            <person name="Shao Z."/>
        </authorList>
    </citation>
    <scope>NUCLEOTIDE SEQUENCE [LARGE SCALE GENOMIC DNA]</scope>
    <source>
        <strain evidence="2 3">3-C-1</strain>
    </source>
</reference>
<dbReference type="PATRIC" id="fig|745411.4.peg.1234"/>
<keyword evidence="3" id="KW-1185">Reference proteome</keyword>
<gene>
    <name evidence="2" type="ORF">B3C1_06208</name>
</gene>
<evidence type="ECO:0000313" key="3">
    <source>
        <dbReference type="Proteomes" id="UP000006755"/>
    </source>
</evidence>
<evidence type="ECO:0000313" key="2">
    <source>
        <dbReference type="EMBL" id="EKE75650.1"/>
    </source>
</evidence>
<dbReference type="AlphaFoldDB" id="K2KED9"/>
<organism evidence="2 3">
    <name type="scientific">Gallaecimonas xiamenensis 3-C-1</name>
    <dbReference type="NCBI Taxonomy" id="745411"/>
    <lineage>
        <taxon>Bacteria</taxon>
        <taxon>Pseudomonadati</taxon>
        <taxon>Pseudomonadota</taxon>
        <taxon>Gammaproteobacteria</taxon>
        <taxon>Enterobacterales</taxon>
        <taxon>Gallaecimonadaceae</taxon>
        <taxon>Gallaecimonas</taxon>
    </lineage>
</organism>
<keyword evidence="1" id="KW-1133">Transmembrane helix</keyword>
<protein>
    <recommendedName>
        <fullName evidence="4">Transmembrane protein (PGPGW)</fullName>
    </recommendedName>
</protein>
<feature type="transmembrane region" description="Helical" evidence="1">
    <location>
        <begin position="15"/>
        <end position="39"/>
    </location>
</feature>
<proteinExistence type="predicted"/>
<comment type="caution">
    <text evidence="2">The sequence shown here is derived from an EMBL/GenBank/DDBJ whole genome shotgun (WGS) entry which is preliminary data.</text>
</comment>
<dbReference type="Proteomes" id="UP000006755">
    <property type="component" value="Unassembled WGS sequence"/>
</dbReference>
<feature type="transmembrane region" description="Helical" evidence="1">
    <location>
        <begin position="60"/>
        <end position="82"/>
    </location>
</feature>
<dbReference type="STRING" id="745411.B3C1_06208"/>
<sequence>MPQWLETLIDIISPYLPAIGIVGLLMVLASMVVIPYLIVKMPANYFVREKRPRHWTALTLAWWLMRNLLALVLFLAGFLMLFLPGQGLLTILIALVVSDFPGKFALEKAVIRQSSVLKAVNWVRRRYQQPEVLVPGDS</sequence>
<name>K2KED9_9GAMM</name>
<dbReference type="RefSeq" id="WP_008483635.1">
    <property type="nucleotide sequence ID" value="NZ_AMRI01000007.1"/>
</dbReference>
<evidence type="ECO:0008006" key="4">
    <source>
        <dbReference type="Google" id="ProtNLM"/>
    </source>
</evidence>
<keyword evidence="1" id="KW-0812">Transmembrane</keyword>
<dbReference type="EMBL" id="AMRI01000007">
    <property type="protein sequence ID" value="EKE75650.1"/>
    <property type="molecule type" value="Genomic_DNA"/>
</dbReference>
<dbReference type="eggNOG" id="ENOG5032ZM7">
    <property type="taxonomic scope" value="Bacteria"/>
</dbReference>
<keyword evidence="1" id="KW-0472">Membrane</keyword>
<accession>K2KED9</accession>
<dbReference type="OrthoDB" id="9800130at2"/>